<dbReference type="KEGG" id="orm:HTY61_18195"/>
<reference evidence="2 3" key="1">
    <citation type="submission" date="2020-06" db="EMBL/GenBank/DDBJ databases">
        <title>Oricola thermophila sp. nov. isolated from a tidal sediments.</title>
        <authorList>
            <person name="Kwon K.K."/>
            <person name="Yang S.-H."/>
            <person name="Park M.-J."/>
        </authorList>
    </citation>
    <scope>NUCLEOTIDE SEQUENCE [LARGE SCALE GENOMIC DNA]</scope>
    <source>
        <strain evidence="2 3">MEBiC13590</strain>
    </source>
</reference>
<feature type="region of interest" description="Disordered" evidence="1">
    <location>
        <begin position="50"/>
        <end position="73"/>
    </location>
</feature>
<evidence type="ECO:0008006" key="4">
    <source>
        <dbReference type="Google" id="ProtNLM"/>
    </source>
</evidence>
<accession>A0A6N1VHK8</accession>
<dbReference type="EMBL" id="CP054836">
    <property type="protein sequence ID" value="QKV20244.1"/>
    <property type="molecule type" value="Genomic_DNA"/>
</dbReference>
<protein>
    <recommendedName>
        <fullName evidence="4">DUF2635 domain-containing protein</fullName>
    </recommendedName>
</protein>
<sequence length="73" mass="8052">MTHKSKLYAPTRQGARIPMPDRGGRIMPASGAPVDITKHYYARLLADGDIAEVRPQTKPDHSARAKRGTANRK</sequence>
<feature type="compositionally biased region" description="Basic residues" evidence="1">
    <location>
        <begin position="64"/>
        <end position="73"/>
    </location>
</feature>
<proteinExistence type="predicted"/>
<evidence type="ECO:0000256" key="1">
    <source>
        <dbReference type="SAM" id="MobiDB-lite"/>
    </source>
</evidence>
<gene>
    <name evidence="2" type="ORF">HTY61_18195</name>
</gene>
<dbReference type="RefSeq" id="WP_175278135.1">
    <property type="nucleotide sequence ID" value="NZ_CP054836.1"/>
</dbReference>
<keyword evidence="3" id="KW-1185">Reference proteome</keyword>
<feature type="compositionally biased region" description="Basic and acidic residues" evidence="1">
    <location>
        <begin position="51"/>
        <end position="63"/>
    </location>
</feature>
<name>A0A6N1VHK8_9HYPH</name>
<organism evidence="2 3">
    <name type="scientific">Oricola thermophila</name>
    <dbReference type="NCBI Taxonomy" id="2742145"/>
    <lineage>
        <taxon>Bacteria</taxon>
        <taxon>Pseudomonadati</taxon>
        <taxon>Pseudomonadota</taxon>
        <taxon>Alphaproteobacteria</taxon>
        <taxon>Hyphomicrobiales</taxon>
        <taxon>Ahrensiaceae</taxon>
        <taxon>Oricola</taxon>
    </lineage>
</organism>
<evidence type="ECO:0000313" key="3">
    <source>
        <dbReference type="Proteomes" id="UP000509367"/>
    </source>
</evidence>
<evidence type="ECO:0000313" key="2">
    <source>
        <dbReference type="EMBL" id="QKV20244.1"/>
    </source>
</evidence>
<dbReference type="Proteomes" id="UP000509367">
    <property type="component" value="Chromosome"/>
</dbReference>
<feature type="region of interest" description="Disordered" evidence="1">
    <location>
        <begin position="1"/>
        <end position="30"/>
    </location>
</feature>
<dbReference type="AlphaFoldDB" id="A0A6N1VHK8"/>